<dbReference type="Pfam" id="PF02195">
    <property type="entry name" value="ParB_N"/>
    <property type="match status" value="1"/>
</dbReference>
<dbReference type="PANTHER" id="PTHR30083:SF1">
    <property type="entry name" value="TRANSCRIPTIONAL REGULATOR"/>
    <property type="match status" value="1"/>
</dbReference>
<dbReference type="EMBL" id="LT630003">
    <property type="protein sequence ID" value="SET54138.1"/>
    <property type="molecule type" value="Genomic_DNA"/>
</dbReference>
<dbReference type="SUPFAM" id="SSF110849">
    <property type="entry name" value="ParB/Sulfiredoxin"/>
    <property type="match status" value="1"/>
</dbReference>
<accession>A0ABY1C1V0</accession>
<dbReference type="SMART" id="SM00470">
    <property type="entry name" value="ParB"/>
    <property type="match status" value="1"/>
</dbReference>
<feature type="domain" description="ParB-like N-terminal" evidence="1">
    <location>
        <begin position="60"/>
        <end position="154"/>
    </location>
</feature>
<dbReference type="RefSeq" id="WP_100041340.1">
    <property type="nucleotide sequence ID" value="NZ_LT630003.1"/>
</dbReference>
<reference evidence="2 3" key="1">
    <citation type="submission" date="2016-10" db="EMBL/GenBank/DDBJ databases">
        <authorList>
            <person name="Varghese N."/>
            <person name="Submissions S."/>
        </authorList>
    </citation>
    <scope>NUCLEOTIDE SEQUENCE [LARGE SCALE GENOMIC DNA]</scope>
    <source>
        <strain evidence="2 3">ATCC 19403</strain>
    </source>
</reference>
<protein>
    <submittedName>
        <fullName evidence="2">Chromosome segregation protein Spo0J, contains ParB-like nuclease domain</fullName>
    </submittedName>
</protein>
<dbReference type="Proteomes" id="UP000198970">
    <property type="component" value="Chromosome I"/>
</dbReference>
<dbReference type="InterPro" id="IPR036086">
    <property type="entry name" value="ParB/Sulfiredoxin_sf"/>
</dbReference>
<sequence length="223" mass="26185">MIYKKEKITETCYSELEACVEKMTQLLKTMRLHEKVQALNKIRRALSECSPFQDPVDLVEWIPAQKVQANDYNPNKVAPDEMELLYTSIRLDDFTQPIVSYRIDNDHYEITDGFHRNKIGRYPEIAKKRHGYLPLTIIDKPLDERIGSTIRHNRARGTHQIRSMSEIVVGLASMGWSDAKIEKNLGMELDEVIRLKQISGLKEAFQNHEFSKSWNEFEYKYYK</sequence>
<evidence type="ECO:0000259" key="1">
    <source>
        <dbReference type="SMART" id="SM00470"/>
    </source>
</evidence>
<name>A0ABY1C1V0_9FIRM</name>
<dbReference type="CDD" id="cd16397">
    <property type="entry name" value="IbrB_like"/>
    <property type="match status" value="1"/>
</dbReference>
<proteinExistence type="predicted"/>
<dbReference type="PANTHER" id="PTHR30083">
    <property type="entry name" value="TRANSCRIPTIONAL REGULATOR-RELATED"/>
    <property type="match status" value="1"/>
</dbReference>
<dbReference type="InterPro" id="IPR003115">
    <property type="entry name" value="ParB_N"/>
</dbReference>
<evidence type="ECO:0000313" key="2">
    <source>
        <dbReference type="EMBL" id="SET54138.1"/>
    </source>
</evidence>
<keyword evidence="3" id="KW-1185">Reference proteome</keyword>
<dbReference type="Gene3D" id="3.90.1530.10">
    <property type="entry name" value="Conserved hypothetical protein from pyrococcus furiosus pfu- 392566-001, ParB domain"/>
    <property type="match status" value="1"/>
</dbReference>
<evidence type="ECO:0000313" key="3">
    <source>
        <dbReference type="Proteomes" id="UP000198970"/>
    </source>
</evidence>
<organism evidence="2 3">
    <name type="scientific">Lacrimispora sphenoides JCM 1415</name>
    <dbReference type="NCBI Taxonomy" id="1297793"/>
    <lineage>
        <taxon>Bacteria</taxon>
        <taxon>Bacillati</taxon>
        <taxon>Bacillota</taxon>
        <taxon>Clostridia</taxon>
        <taxon>Lachnospirales</taxon>
        <taxon>Lachnospiraceae</taxon>
        <taxon>Lacrimispora</taxon>
    </lineage>
</organism>
<gene>
    <name evidence="2" type="ORF">SAMN02745906_0283</name>
</gene>